<dbReference type="Proteomes" id="UP000008917">
    <property type="component" value="Chromosome"/>
</dbReference>
<reference evidence="3" key="1">
    <citation type="submission" date="2010-12" db="EMBL/GenBank/DDBJ databases">
        <title>Complete sequence of Variovorax paradoxus EPS.</title>
        <authorList>
            <consortium name="US DOE Joint Genome Institute"/>
            <person name="Lucas S."/>
            <person name="Copeland A."/>
            <person name="Lapidus A."/>
            <person name="Cheng J.-F."/>
            <person name="Goodwin L."/>
            <person name="Pitluck S."/>
            <person name="Teshima H."/>
            <person name="Detter J.C."/>
            <person name="Han C."/>
            <person name="Tapia R."/>
            <person name="Land M."/>
            <person name="Hauser L."/>
            <person name="Kyrpides N."/>
            <person name="Ivanova N."/>
            <person name="Ovchinnikova G."/>
            <person name="Orwin P."/>
            <person name="Han J.-I.G."/>
            <person name="Woyke T."/>
        </authorList>
    </citation>
    <scope>NUCLEOTIDE SEQUENCE [LARGE SCALE GENOMIC DNA]</scope>
    <source>
        <strain evidence="3">EPS</strain>
    </source>
</reference>
<protein>
    <submittedName>
        <fullName evidence="2">Uncharacterized protein</fullName>
    </submittedName>
</protein>
<dbReference type="EMBL" id="CP002417">
    <property type="protein sequence ID" value="ADU39095.1"/>
    <property type="molecule type" value="Genomic_DNA"/>
</dbReference>
<feature type="region of interest" description="Disordered" evidence="1">
    <location>
        <begin position="274"/>
        <end position="300"/>
    </location>
</feature>
<evidence type="ECO:0000313" key="3">
    <source>
        <dbReference type="Proteomes" id="UP000008917"/>
    </source>
</evidence>
<evidence type="ECO:0000313" key="2">
    <source>
        <dbReference type="EMBL" id="ADU39095.1"/>
    </source>
</evidence>
<proteinExistence type="predicted"/>
<dbReference type="OrthoDB" id="8840927at2"/>
<gene>
    <name evidence="2" type="ordered locus">Varpa_4935</name>
</gene>
<dbReference type="HOGENOM" id="CLU_879812_0_0_4"/>
<name>E6V216_VARPE</name>
<accession>E6V216</accession>
<evidence type="ECO:0000256" key="1">
    <source>
        <dbReference type="SAM" id="MobiDB-lite"/>
    </source>
</evidence>
<dbReference type="KEGG" id="vpe:Varpa_4935"/>
<dbReference type="STRING" id="595537.Varpa_4935"/>
<sequence length="316" mass="34327">MSRASGHSMTETLLAMSFAALTLAAIPAIGEYGIKGMQTASAAKLLAWQRTVWMPGTDAIDAEEAKGASGAIKKSDDEVTRDLRRHIFRDRTTPGISIHAPEIAEFEPTLPPIDPNTVSVSASTTAAPLPSLLNASDMLWDKIRTVQDKLGSNVLTGSLGKFTFVSGGYLRNEVNVTQTNTHFKLVPQIALSEQVTMLTEAWNAGGTNREDKKIQGLMPMKLLDSIYYQQLRSGLHQTSYTINQAFPSFPTSNLNFGFLPGDQTEKSPLDRFERMPDAGAADGETGGEGDAVGGSTKNRFRYYRSFPPPRVVNTLP</sequence>
<reference evidence="2 3" key="2">
    <citation type="journal article" date="2013" name="Genome Announc.">
        <title>Genome of the Root-Associated Plant Growth-Promoting Bacterium Variovorax paradoxus Strain EPS.</title>
        <authorList>
            <person name="Han J.I."/>
            <person name="Spain J.C."/>
            <person name="Leadbetter J.R."/>
            <person name="Ovchinnikova G."/>
            <person name="Goodwin L.A."/>
            <person name="Han C.S."/>
            <person name="Woyke T."/>
            <person name="Davenport K.W."/>
            <person name="Orwin P.M."/>
        </authorList>
    </citation>
    <scope>NUCLEOTIDE SEQUENCE [LARGE SCALE GENOMIC DNA]</scope>
    <source>
        <strain evidence="2 3">EPS</strain>
    </source>
</reference>
<organism evidence="2 3">
    <name type="scientific">Variovorax paradoxus (strain EPS)</name>
    <dbReference type="NCBI Taxonomy" id="595537"/>
    <lineage>
        <taxon>Bacteria</taxon>
        <taxon>Pseudomonadati</taxon>
        <taxon>Pseudomonadota</taxon>
        <taxon>Betaproteobacteria</taxon>
        <taxon>Burkholderiales</taxon>
        <taxon>Comamonadaceae</taxon>
        <taxon>Variovorax</taxon>
    </lineage>
</organism>
<dbReference type="AlphaFoldDB" id="E6V216"/>